<protein>
    <submittedName>
        <fullName evidence="1">Uncharacterized protein</fullName>
    </submittedName>
</protein>
<accession>A0AA35JZ71</accession>
<organism evidence="1 2">
    <name type="scientific">Podarcis lilfordi</name>
    <name type="common">Lilford's wall lizard</name>
    <dbReference type="NCBI Taxonomy" id="74358"/>
    <lineage>
        <taxon>Eukaryota</taxon>
        <taxon>Metazoa</taxon>
        <taxon>Chordata</taxon>
        <taxon>Craniata</taxon>
        <taxon>Vertebrata</taxon>
        <taxon>Euteleostomi</taxon>
        <taxon>Lepidosauria</taxon>
        <taxon>Squamata</taxon>
        <taxon>Bifurcata</taxon>
        <taxon>Unidentata</taxon>
        <taxon>Episquamata</taxon>
        <taxon>Laterata</taxon>
        <taxon>Lacertibaenia</taxon>
        <taxon>Lacertidae</taxon>
        <taxon>Podarcis</taxon>
    </lineage>
</organism>
<reference evidence="1" key="1">
    <citation type="submission" date="2022-12" db="EMBL/GenBank/DDBJ databases">
        <authorList>
            <person name="Alioto T."/>
            <person name="Alioto T."/>
            <person name="Gomez Garrido J."/>
        </authorList>
    </citation>
    <scope>NUCLEOTIDE SEQUENCE</scope>
</reference>
<gene>
    <name evidence="1" type="ORF">PODLI_1B006642</name>
</gene>
<dbReference type="Proteomes" id="UP001178461">
    <property type="component" value="Chromosome 2"/>
</dbReference>
<sequence length="140" mass="15406">MPPGNNFKEARSVSRLYPVVPLLTGKRLLCLVVASMVESERLFFESPLLLLYCPALPHYQRTPQISGSDLGDCRGNGESAAIASSPCLSSCFCMCKPSVDQRDFHLQRDTIGYNPQPLLPLYPSASRTLDSCKLCTAFFA</sequence>
<dbReference type="EMBL" id="OX395127">
    <property type="protein sequence ID" value="CAI5767428.1"/>
    <property type="molecule type" value="Genomic_DNA"/>
</dbReference>
<evidence type="ECO:0000313" key="1">
    <source>
        <dbReference type="EMBL" id="CAI5767428.1"/>
    </source>
</evidence>
<name>A0AA35JZ71_9SAUR</name>
<proteinExistence type="predicted"/>
<dbReference type="AlphaFoldDB" id="A0AA35JZ71"/>
<evidence type="ECO:0000313" key="2">
    <source>
        <dbReference type="Proteomes" id="UP001178461"/>
    </source>
</evidence>
<keyword evidence="2" id="KW-1185">Reference proteome</keyword>